<evidence type="ECO:0000256" key="5">
    <source>
        <dbReference type="SAM" id="MobiDB-lite"/>
    </source>
</evidence>
<evidence type="ECO:0000259" key="7">
    <source>
        <dbReference type="Pfam" id="PF08100"/>
    </source>
</evidence>
<accession>A0A6H9UT57</accession>
<gene>
    <name evidence="8" type="ORF">F7R91_32500</name>
</gene>
<dbReference type="Pfam" id="PF08100">
    <property type="entry name" value="Dimerisation"/>
    <property type="match status" value="1"/>
</dbReference>
<dbReference type="InterPro" id="IPR001077">
    <property type="entry name" value="COMT_C"/>
</dbReference>
<dbReference type="SUPFAM" id="SSF46785">
    <property type="entry name" value="Winged helix' DNA-binding domain"/>
    <property type="match status" value="1"/>
</dbReference>
<keyword evidence="9" id="KW-1185">Reference proteome</keyword>
<comment type="caution">
    <text evidence="8">The sequence shown here is derived from an EMBL/GenBank/DDBJ whole genome shotgun (WGS) entry which is preliminary data.</text>
</comment>
<evidence type="ECO:0000259" key="6">
    <source>
        <dbReference type="Pfam" id="PF00891"/>
    </source>
</evidence>
<name>A0A6H9UT57_9ACTN</name>
<feature type="domain" description="O-methyltransferase dimerisation" evidence="7">
    <location>
        <begin position="41"/>
        <end position="109"/>
    </location>
</feature>
<dbReference type="Gene3D" id="1.10.287.1350">
    <property type="match status" value="1"/>
</dbReference>
<keyword evidence="2 8" id="KW-0808">Transferase</keyword>
<dbReference type="PROSITE" id="PS51683">
    <property type="entry name" value="SAM_OMT_II"/>
    <property type="match status" value="1"/>
</dbReference>
<sequence>MAQHDSAHPEHLPSESTRPESAQPESAQAPHPRALGLWEMADLVTPMAVRVAATHRVADHITDGRVTAYDIARAEGLRTQPLQRVLRHLVTVGVLTADGGTYGLTELGQGLRADHPSRQLHLIDLGGAIGRGDLCLVDLPHVVRTGDPAYPVRYGLPYWDDLEAHPELAESFDRVMADNVARDARSIAAAYDWSSLGHVYDLGGGNGVLLAGLLTAHPTLRGAVVDLPATAARAAQRFRAAGLGDRAGVVGGSFFDELPTDGGGYVLSSVLHNWADNEALRILERCAEAVAGGDGRVFVVEETGESAHTGMDLRMLAYYGGLERPLDEITRLARAAGLEVAGVHRAGGQATAVRSIVELVPEGRAH</sequence>
<evidence type="ECO:0000256" key="1">
    <source>
        <dbReference type="ARBA" id="ARBA00022603"/>
    </source>
</evidence>
<feature type="active site" description="Proton acceptor" evidence="4">
    <location>
        <position position="272"/>
    </location>
</feature>
<feature type="compositionally biased region" description="Polar residues" evidence="5">
    <location>
        <begin position="14"/>
        <end position="26"/>
    </location>
</feature>
<evidence type="ECO:0000313" key="9">
    <source>
        <dbReference type="Proteomes" id="UP000442707"/>
    </source>
</evidence>
<dbReference type="GO" id="GO:0046983">
    <property type="term" value="F:protein dimerization activity"/>
    <property type="evidence" value="ECO:0007669"/>
    <property type="project" value="InterPro"/>
</dbReference>
<dbReference type="AlphaFoldDB" id="A0A6H9UT57"/>
<dbReference type="SUPFAM" id="SSF53335">
    <property type="entry name" value="S-adenosyl-L-methionine-dependent methyltransferases"/>
    <property type="match status" value="1"/>
</dbReference>
<organism evidence="8 9">
    <name type="scientific">Streptomyces luteolifulvus</name>
    <dbReference type="NCBI Taxonomy" id="2615112"/>
    <lineage>
        <taxon>Bacteria</taxon>
        <taxon>Bacillati</taxon>
        <taxon>Actinomycetota</taxon>
        <taxon>Actinomycetes</taxon>
        <taxon>Kitasatosporales</taxon>
        <taxon>Streptomycetaceae</taxon>
        <taxon>Streptomyces</taxon>
    </lineage>
</organism>
<dbReference type="InterPro" id="IPR036388">
    <property type="entry name" value="WH-like_DNA-bd_sf"/>
</dbReference>
<feature type="compositionally biased region" description="Basic and acidic residues" evidence="5">
    <location>
        <begin position="1"/>
        <end position="13"/>
    </location>
</feature>
<dbReference type="InterPro" id="IPR036390">
    <property type="entry name" value="WH_DNA-bd_sf"/>
</dbReference>
<protein>
    <submittedName>
        <fullName evidence="8">Methyltransferase</fullName>
    </submittedName>
</protein>
<reference evidence="8 9" key="1">
    <citation type="submission" date="2019-09" db="EMBL/GenBank/DDBJ databases">
        <title>Screening of Novel Bioactive Compounds from Soil-Associated.</title>
        <authorList>
            <person name="Zhao S."/>
        </authorList>
    </citation>
    <scope>NUCLEOTIDE SEQUENCE [LARGE SCALE GENOMIC DNA]</scope>
    <source>
        <strain evidence="8 9">HIT-DPA4</strain>
    </source>
</reference>
<proteinExistence type="predicted"/>
<dbReference type="PANTHER" id="PTHR43712:SF2">
    <property type="entry name" value="O-METHYLTRANSFERASE CICE"/>
    <property type="match status" value="1"/>
</dbReference>
<dbReference type="Gene3D" id="1.10.10.10">
    <property type="entry name" value="Winged helix-like DNA-binding domain superfamily/Winged helix DNA-binding domain"/>
    <property type="match status" value="1"/>
</dbReference>
<feature type="domain" description="O-methyltransferase C-terminal" evidence="6">
    <location>
        <begin position="139"/>
        <end position="338"/>
    </location>
</feature>
<evidence type="ECO:0000256" key="4">
    <source>
        <dbReference type="PIRSR" id="PIRSR005739-1"/>
    </source>
</evidence>
<dbReference type="PANTHER" id="PTHR43712">
    <property type="entry name" value="PUTATIVE (AFU_ORTHOLOGUE AFUA_4G14580)-RELATED"/>
    <property type="match status" value="1"/>
</dbReference>
<dbReference type="PIRSF" id="PIRSF005739">
    <property type="entry name" value="O-mtase"/>
    <property type="match status" value="1"/>
</dbReference>
<dbReference type="Pfam" id="PF00891">
    <property type="entry name" value="Methyltransf_2"/>
    <property type="match status" value="1"/>
</dbReference>
<dbReference type="InterPro" id="IPR012967">
    <property type="entry name" value="COMT_dimerisation"/>
</dbReference>
<evidence type="ECO:0000256" key="2">
    <source>
        <dbReference type="ARBA" id="ARBA00022679"/>
    </source>
</evidence>
<evidence type="ECO:0000313" key="8">
    <source>
        <dbReference type="EMBL" id="KAB1141356.1"/>
    </source>
</evidence>
<evidence type="ECO:0000256" key="3">
    <source>
        <dbReference type="ARBA" id="ARBA00022691"/>
    </source>
</evidence>
<dbReference type="RefSeq" id="WP_150955188.1">
    <property type="nucleotide sequence ID" value="NZ_VZRB01000032.1"/>
</dbReference>
<dbReference type="Proteomes" id="UP000442707">
    <property type="component" value="Unassembled WGS sequence"/>
</dbReference>
<keyword evidence="3" id="KW-0949">S-adenosyl-L-methionine</keyword>
<dbReference type="EMBL" id="VZRB01000032">
    <property type="protein sequence ID" value="KAB1141356.1"/>
    <property type="molecule type" value="Genomic_DNA"/>
</dbReference>
<dbReference type="GO" id="GO:0008171">
    <property type="term" value="F:O-methyltransferase activity"/>
    <property type="evidence" value="ECO:0007669"/>
    <property type="project" value="InterPro"/>
</dbReference>
<keyword evidence="1 8" id="KW-0489">Methyltransferase</keyword>
<feature type="region of interest" description="Disordered" evidence="5">
    <location>
        <begin position="1"/>
        <end position="30"/>
    </location>
</feature>
<dbReference type="GO" id="GO:0032259">
    <property type="term" value="P:methylation"/>
    <property type="evidence" value="ECO:0007669"/>
    <property type="project" value="UniProtKB-KW"/>
</dbReference>
<dbReference type="InterPro" id="IPR029063">
    <property type="entry name" value="SAM-dependent_MTases_sf"/>
</dbReference>
<dbReference type="Gene3D" id="3.40.50.150">
    <property type="entry name" value="Vaccinia Virus protein VP39"/>
    <property type="match status" value="1"/>
</dbReference>
<dbReference type="InterPro" id="IPR016461">
    <property type="entry name" value="COMT-like"/>
</dbReference>